<organism evidence="1 2">
    <name type="scientific">Acetatifactor muris</name>
    <dbReference type="NCBI Taxonomy" id="879566"/>
    <lineage>
        <taxon>Bacteria</taxon>
        <taxon>Bacillati</taxon>
        <taxon>Bacillota</taxon>
        <taxon>Clostridia</taxon>
        <taxon>Lachnospirales</taxon>
        <taxon>Lachnospiraceae</taxon>
        <taxon>Acetatifactor</taxon>
    </lineage>
</organism>
<evidence type="ECO:0008006" key="3">
    <source>
        <dbReference type="Google" id="ProtNLM"/>
    </source>
</evidence>
<accession>A0A2K4ZMM3</accession>
<sequence>MSTSFLVFLIISHKPLPLQLYYSTSPDYNAFVKALLLGDKKAMNIYVNRTALATFSCFDSGNRPSEASEPERFYHGFVLGLMVDLADRYNITSNRESGFGRYDVMLEPRNKADDAFVFEFKVHDPEEEHSLEDTVAAALKQIEEKRYAYTLEEKGIPIDKIRKYGFAFEGKKVLIG</sequence>
<reference evidence="1 2" key="1">
    <citation type="submission" date="2018-01" db="EMBL/GenBank/DDBJ databases">
        <authorList>
            <person name="Gaut B.S."/>
            <person name="Morton B.R."/>
            <person name="Clegg M.T."/>
            <person name="Duvall M.R."/>
        </authorList>
    </citation>
    <scope>NUCLEOTIDE SEQUENCE [LARGE SCALE GENOMIC DNA]</scope>
    <source>
        <strain evidence="1">GP69</strain>
    </source>
</reference>
<protein>
    <recommendedName>
        <fullName evidence="3">DUF4143 domain-containing protein</fullName>
    </recommendedName>
</protein>
<gene>
    <name evidence="1" type="ORF">AMURIS_04469</name>
</gene>
<evidence type="ECO:0000313" key="2">
    <source>
        <dbReference type="Proteomes" id="UP000236311"/>
    </source>
</evidence>
<dbReference type="OrthoDB" id="1050390at2"/>
<proteinExistence type="predicted"/>
<evidence type="ECO:0000313" key="1">
    <source>
        <dbReference type="EMBL" id="SOY31721.1"/>
    </source>
</evidence>
<dbReference type="Proteomes" id="UP000236311">
    <property type="component" value="Unassembled WGS sequence"/>
</dbReference>
<dbReference type="Pfam" id="PF08011">
    <property type="entry name" value="PDDEXK_9"/>
    <property type="match status" value="1"/>
</dbReference>
<keyword evidence="2" id="KW-1185">Reference proteome</keyword>
<dbReference type="EMBL" id="OFSM01000030">
    <property type="protein sequence ID" value="SOY31721.1"/>
    <property type="molecule type" value="Genomic_DNA"/>
</dbReference>
<dbReference type="AlphaFoldDB" id="A0A2K4ZMM3"/>
<name>A0A2K4ZMM3_9FIRM</name>
<dbReference type="InterPro" id="IPR012547">
    <property type="entry name" value="PDDEXK_9"/>
</dbReference>